<keyword evidence="3" id="KW-1185">Reference proteome</keyword>
<reference evidence="2 3" key="1">
    <citation type="submission" date="2023-11" db="EMBL/GenBank/DDBJ databases">
        <title>An acidophilic fungus is an integral part of prey digestion in a carnivorous sundew plant.</title>
        <authorList>
            <person name="Tsai I.J."/>
        </authorList>
    </citation>
    <scope>NUCLEOTIDE SEQUENCE [LARGE SCALE GENOMIC DNA]</scope>
    <source>
        <strain evidence="2">169a</strain>
    </source>
</reference>
<evidence type="ECO:0000313" key="2">
    <source>
        <dbReference type="EMBL" id="WPG98190.1"/>
    </source>
</evidence>
<organism evidence="2 3">
    <name type="scientific">Acrodontium crateriforme</name>
    <dbReference type="NCBI Taxonomy" id="150365"/>
    <lineage>
        <taxon>Eukaryota</taxon>
        <taxon>Fungi</taxon>
        <taxon>Dikarya</taxon>
        <taxon>Ascomycota</taxon>
        <taxon>Pezizomycotina</taxon>
        <taxon>Dothideomycetes</taxon>
        <taxon>Dothideomycetidae</taxon>
        <taxon>Mycosphaerellales</taxon>
        <taxon>Teratosphaeriaceae</taxon>
        <taxon>Acrodontium</taxon>
    </lineage>
</organism>
<dbReference type="EMBL" id="CP138580">
    <property type="protein sequence ID" value="WPG98190.1"/>
    <property type="molecule type" value="Genomic_DNA"/>
</dbReference>
<name>A0AAQ3R2F0_9PEZI</name>
<dbReference type="AlphaFoldDB" id="A0AAQ3R2F0"/>
<gene>
    <name evidence="2" type="ORF">R9X50_00097600</name>
</gene>
<keyword evidence="1" id="KW-0732">Signal</keyword>
<sequence>MIFSRLFATAGLLTLASATCQLSNAYTGGDIPDTYKSDKLCLPQGEGDWTFSLYTSAVDVPTFNGGNPNAGYAGGFTYLMYDNACNLRGLYGPSGNNCGIPFVIEENYLAQVLTITSENTGVGGAYFSFDYGNGEFSINNNQCGCQDMSSGLQGAQGCKCAFPVSGVLSKKRSIEFEA</sequence>
<evidence type="ECO:0000256" key="1">
    <source>
        <dbReference type="SAM" id="SignalP"/>
    </source>
</evidence>
<protein>
    <submittedName>
        <fullName evidence="2">Uncharacterized protein</fullName>
    </submittedName>
</protein>
<dbReference type="Proteomes" id="UP001303373">
    <property type="component" value="Chromosome 1"/>
</dbReference>
<feature type="signal peptide" evidence="1">
    <location>
        <begin position="1"/>
        <end position="18"/>
    </location>
</feature>
<proteinExistence type="predicted"/>
<evidence type="ECO:0000313" key="3">
    <source>
        <dbReference type="Proteomes" id="UP001303373"/>
    </source>
</evidence>
<accession>A0AAQ3R2F0</accession>
<feature type="chain" id="PRO_5042862609" evidence="1">
    <location>
        <begin position="19"/>
        <end position="178"/>
    </location>
</feature>